<dbReference type="EMBL" id="CM041001">
    <property type="protein sequence ID" value="MCJ8748321.1"/>
    <property type="molecule type" value="Genomic_DNA"/>
</dbReference>
<reference evidence="1" key="1">
    <citation type="submission" date="2020-02" db="EMBL/GenBank/DDBJ databases">
        <title>Genome sequencing of the panga catfish, Pangasius djambal.</title>
        <authorList>
            <person name="Wen M."/>
            <person name="Zahm M."/>
            <person name="Roques C."/>
            <person name="Cabau C."/>
            <person name="Klopp C."/>
            <person name="Donnadieu C."/>
            <person name="Jouanno E."/>
            <person name="Avarre J.-C."/>
            <person name="Campet M."/>
            <person name="Ha T."/>
            <person name="Dugue R."/>
            <person name="Lampietro C."/>
            <person name="Louis A."/>
            <person name="Herpin A."/>
            <person name="Echchiki A."/>
            <person name="Berthelot C."/>
            <person name="Parey E."/>
            <person name="Roest-Crollius H."/>
            <person name="Braasch I."/>
            <person name="Postlethwait J.H."/>
            <person name="Bobe J."/>
            <person name="Montfort J."/>
            <person name="Bouchez O."/>
            <person name="Begum T."/>
            <person name="Schartl M."/>
            <person name="Gustiano R."/>
            <person name="Guiguen Y."/>
        </authorList>
    </citation>
    <scope>NUCLEOTIDE SEQUENCE</scope>
    <source>
        <strain evidence="1">Pdj_M5554</strain>
    </source>
</reference>
<name>A0ACC5ZMH9_9TELE</name>
<sequence length="1181" mass="128975">MPGFFHSSIFQLVMEKLRLLNNRQLNLWHLYNALLLIVPFAVGFNLNTEHPRIFKAPNDTSAFGYHVCHFGSGSVLVTDPLYNKGTGSVYTCVYQDDQCVQLPIEVQSNGAFGLSLACTEHRAMVCSPRVQQECEGFHYLHGVCVELNVSLTHSHTHKPVFQECHEIPPLDAVILFDDSQSITIEDFSKMINFIKDVIRSFTNPRSQVAVAKFSSRVSAVFQFENFAADRNADNLMSGITHSKGNTHTPSAIRFVLEEMFQEKVGMRNNSQKLLVVVTDGKSNDKNDNFSSVIALANKRGVTRFAIGVGNEYSREELEQIASEPRYVFETPSFSSLSSIVSQLTERIFSIEGTNVGNSSSIQLELSQGGFSVALSEDVSVFGAVGAFSWSGGLEEKIPEMNASFINASTAKDMDNSYLGYSVAMATVLGGHVYFAGAPRHKHTGAVFGFTQDAHKHWSVTHTAHGTQLGSYFGAELCVLYGDDIVLLAVGAPMFYTAGFGGEVQICSVETGALNCSGVLRGSVGNTNGRFGSALAVLQDLNEDSIMELAVGAPNEDQGKGAIYIFTSYRGSFRPKHTQRVGGAALGYALQYFGLSLHSLGDLSSDGLPDLVVGSRGAATVLRTQPVICVPVSITLDPPVIAQNFFHCSAPHSLNTPIAKATLCLKLRNVFTGTIQGPLHATVSVFLELDSGSTSPRLFFYPMSSISHWNITLSNMSVCHTFPITIQRCISDYQDVPLSGRLTVRGQTVGLTQGLRPVVHPDCPNTHTITHTVLLEKVCGEDHVCVSDLSVSLQVSRNMVVNIEGFRVNVSVVVVNEGEDASGTELCFVHPSVLSFTRISLVESVGYIECSSHETGVMNLTHTTCRHGFTIFRQRAKMVFIMSFQLSDAATLGDKVDVNVTVKSKNENPETLHDNSARVSMPVKQLVHFLLRDGGSTQYVRYNNSALLQHTYELNNSGVLCTPVSVVFVLPLETTSGLLWDVSPPEINVTEAKCEKPKLVKKDNTSYYSQNCRGSRCHLIGCSVNLLTKGQPVTFSFTGKINTQTKVDIARVESWGLVSFDQNQYTQYLNEEDLLRSIVTVVESPPQRQTILIASLSVLFGVLVMMFIFMVLYKVGFFKSKSFENTAQEAGGPTATSREENDSSTLAENPDGQTAASNTHTENPNKSNNCNAAHIVEETSVL</sequence>
<keyword evidence="2" id="KW-1185">Reference proteome</keyword>
<comment type="caution">
    <text evidence="1">The sequence shown here is derived from an EMBL/GenBank/DDBJ whole genome shotgun (WGS) entry which is preliminary data.</text>
</comment>
<dbReference type="Proteomes" id="UP000830395">
    <property type="component" value="Chromosome 27"/>
</dbReference>
<gene>
    <name evidence="1" type="ORF">PDJAM_G00163580</name>
</gene>
<evidence type="ECO:0000313" key="2">
    <source>
        <dbReference type="Proteomes" id="UP000830395"/>
    </source>
</evidence>
<organism evidence="1 2">
    <name type="scientific">Pangasius djambal</name>
    <dbReference type="NCBI Taxonomy" id="1691987"/>
    <lineage>
        <taxon>Eukaryota</taxon>
        <taxon>Metazoa</taxon>
        <taxon>Chordata</taxon>
        <taxon>Craniata</taxon>
        <taxon>Vertebrata</taxon>
        <taxon>Euteleostomi</taxon>
        <taxon>Actinopterygii</taxon>
        <taxon>Neopterygii</taxon>
        <taxon>Teleostei</taxon>
        <taxon>Ostariophysi</taxon>
        <taxon>Siluriformes</taxon>
        <taxon>Pangasiidae</taxon>
        <taxon>Pangasius</taxon>
    </lineage>
</organism>
<protein>
    <submittedName>
        <fullName evidence="1">Uncharacterized protein</fullName>
    </submittedName>
</protein>
<evidence type="ECO:0000313" key="1">
    <source>
        <dbReference type="EMBL" id="MCJ8748321.1"/>
    </source>
</evidence>
<accession>A0ACC5ZMH9</accession>
<proteinExistence type="predicted"/>